<gene>
    <name evidence="1" type="ORF">AD1_121</name>
</gene>
<dbReference type="EMBL" id="MH460463">
    <property type="protein sequence ID" value="AXG67165.1"/>
    <property type="molecule type" value="Genomic_DNA"/>
</dbReference>
<protein>
    <submittedName>
        <fullName evidence="1">Uncharacterized protein</fullName>
    </submittedName>
</protein>
<accession>A0A384ZY65</accession>
<name>A0A384ZY65_9CAUD</name>
<keyword evidence="2" id="KW-1185">Reference proteome</keyword>
<proteinExistence type="predicted"/>
<reference evidence="1 2" key="1">
    <citation type="journal article" date="2018" name="Front. Microbiol.">
        <title>Jumbo Bacteriophages Are Represented Within an Increasing Diversity of Environmental Viruses Infecting the Emerging Phytopathogen, Dickeya solani.</title>
        <authorList>
            <person name="Day A.W."/>
            <person name="Ahn J."/>
            <person name="Salmond G.P.C."/>
        </authorList>
    </citation>
    <scope>NUCLEOTIDE SEQUENCE [LARGE SCALE GENOMIC DNA]</scope>
</reference>
<evidence type="ECO:0000313" key="1">
    <source>
        <dbReference type="EMBL" id="AXG67165.1"/>
    </source>
</evidence>
<sequence length="96" mass="10430">MIYAIWCGSVPNELQCRAIHGAISRFMAKKDKPFYSHSLVVSGPCAEGAFAALSHAGCNVTLKEPKRPATLAIVVSGPAPREFTQIRKQVLTCRDD</sequence>
<dbReference type="Proteomes" id="UP000262440">
    <property type="component" value="Segment"/>
</dbReference>
<evidence type="ECO:0000313" key="2">
    <source>
        <dbReference type="Proteomes" id="UP000262440"/>
    </source>
</evidence>
<organism evidence="1 2">
    <name type="scientific">Dickeya phage vB_DsoM_AD1</name>
    <dbReference type="NCBI Taxonomy" id="2283029"/>
    <lineage>
        <taxon>Viruses</taxon>
        <taxon>Duplodnaviria</taxon>
        <taxon>Heunggongvirae</taxon>
        <taxon>Uroviricota</taxon>
        <taxon>Caudoviricetes</taxon>
        <taxon>Alexandravirus</taxon>
        <taxon>Alexandravirus AD1</taxon>
    </lineage>
</organism>